<evidence type="ECO:0000259" key="9">
    <source>
        <dbReference type="Pfam" id="PF02776"/>
    </source>
</evidence>
<organism evidence="11 12">
    <name type="scientific">Sporolactobacillus putidus</name>
    <dbReference type="NCBI Taxonomy" id="492735"/>
    <lineage>
        <taxon>Bacteria</taxon>
        <taxon>Bacillati</taxon>
        <taxon>Bacillota</taxon>
        <taxon>Bacilli</taxon>
        <taxon>Bacillales</taxon>
        <taxon>Sporolactobacillaceae</taxon>
        <taxon>Sporolactobacillus</taxon>
    </lineage>
</organism>
<dbReference type="HAMAP" id="MF_01659">
    <property type="entry name" value="MenD"/>
    <property type="match status" value="1"/>
</dbReference>
<dbReference type="PANTHER" id="PTHR42916:SF1">
    <property type="entry name" value="PROTEIN PHYLLO, CHLOROPLASTIC"/>
    <property type="match status" value="1"/>
</dbReference>
<accession>A0A917S0I9</accession>
<evidence type="ECO:0000256" key="1">
    <source>
        <dbReference type="ARBA" id="ARBA00022428"/>
    </source>
</evidence>
<keyword evidence="4 7" id="KW-0460">Magnesium</keyword>
<keyword evidence="6 7" id="KW-0464">Manganese</keyword>
<keyword evidence="1 7" id="KW-0474">Menaquinone biosynthesis</keyword>
<dbReference type="CDD" id="cd07037">
    <property type="entry name" value="TPP_PYR_MenD"/>
    <property type="match status" value="1"/>
</dbReference>
<keyword evidence="12" id="KW-1185">Reference proteome</keyword>
<dbReference type="Pfam" id="PF02776">
    <property type="entry name" value="TPP_enzyme_N"/>
    <property type="match status" value="1"/>
</dbReference>
<keyword evidence="2 7" id="KW-0808">Transferase</keyword>
<reference evidence="11" key="1">
    <citation type="journal article" date="2014" name="Int. J. Syst. Evol. Microbiol.">
        <title>Complete genome sequence of Corynebacterium casei LMG S-19264T (=DSM 44701T), isolated from a smear-ripened cheese.</title>
        <authorList>
            <consortium name="US DOE Joint Genome Institute (JGI-PGF)"/>
            <person name="Walter F."/>
            <person name="Albersmeier A."/>
            <person name="Kalinowski J."/>
            <person name="Ruckert C."/>
        </authorList>
    </citation>
    <scope>NUCLEOTIDE SEQUENCE</scope>
    <source>
        <strain evidence="11">JCM 15325</strain>
    </source>
</reference>
<name>A0A917S0I9_9BACL</name>
<dbReference type="InterPro" id="IPR011766">
    <property type="entry name" value="TPP_enzyme_TPP-bd"/>
</dbReference>
<proteinExistence type="inferred from homology"/>
<keyword evidence="5 7" id="KW-0786">Thiamine pyrophosphate</keyword>
<evidence type="ECO:0000256" key="3">
    <source>
        <dbReference type="ARBA" id="ARBA00022723"/>
    </source>
</evidence>
<dbReference type="SUPFAM" id="SSF52467">
    <property type="entry name" value="DHS-like NAD/FAD-binding domain"/>
    <property type="match status" value="1"/>
</dbReference>
<evidence type="ECO:0000313" key="11">
    <source>
        <dbReference type="EMBL" id="GGL48582.1"/>
    </source>
</evidence>
<evidence type="ECO:0000259" key="8">
    <source>
        <dbReference type="Pfam" id="PF02775"/>
    </source>
</evidence>
<dbReference type="InterPro" id="IPR029061">
    <property type="entry name" value="THDP-binding"/>
</dbReference>
<sequence length="581" mass="64522">MNHIESLTAYLSSFVDELVINGVRDVVVSPGSRSTPLALLFAENPEMRIYLDIDERSAGFLALGLAKAKKKPVALLCTSGTATANYYPAVVEAFCARIPLLVLTADRPRELQSVGAPQTIGQSELYGSHVKRFIEMEIPENNTFMLRYTRTVCARAVFAATTRPFGPVHLNFPLREPLLPDMKEAVNYRAQEKKAVSITSGTLALSSSANHSIAETIRRAQKGIIVCGQLEFSGMKEAITTFAERLGFPVLADPLSQLRRGSYTFSNIIECYDSFLRDEQTALLLQPDLVIRFGPMPVSKALMLWLKQQKSPHLVVDGGQGWRDPSAAATEMVYCDEERFCYDLIDLLPENKHRDWLALWRKINEAAKTALLSIRDEQVLSEEKAVVLTSDLMPDHSCLFVGNSMPIRELDTFLFTGSRDIAVYANRGANGIDGVVSTAVGVSLVSKHTVLVIGDLSFFHDMNGLLAAKQYQANLTIVLINNDGGGIFSFLPQASEKENFETLFGTPHGLDFSNTARLYGADYKNVGSWSEFASAFTHSFSKPGLKIIEIRTNREENVRKRRQLRLLVNEQISEVLGRDRQ</sequence>
<evidence type="ECO:0000256" key="7">
    <source>
        <dbReference type="HAMAP-Rule" id="MF_01659"/>
    </source>
</evidence>
<dbReference type="RefSeq" id="WP_188802067.1">
    <property type="nucleotide sequence ID" value="NZ_BMOK01000003.1"/>
</dbReference>
<reference evidence="11" key="2">
    <citation type="submission" date="2020-09" db="EMBL/GenBank/DDBJ databases">
        <authorList>
            <person name="Sun Q."/>
            <person name="Ohkuma M."/>
        </authorList>
    </citation>
    <scope>NUCLEOTIDE SEQUENCE</scope>
    <source>
        <strain evidence="11">JCM 15325</strain>
    </source>
</reference>
<evidence type="ECO:0000256" key="5">
    <source>
        <dbReference type="ARBA" id="ARBA00023052"/>
    </source>
</evidence>
<comment type="pathway">
    <text evidence="7">Quinol/quinone metabolism; menaquinone biosynthesis.</text>
</comment>
<dbReference type="CDD" id="cd02009">
    <property type="entry name" value="TPP_SHCHC_synthase"/>
    <property type="match status" value="1"/>
</dbReference>
<dbReference type="InterPro" id="IPR029035">
    <property type="entry name" value="DHS-like_NAD/FAD-binding_dom"/>
</dbReference>
<dbReference type="AlphaFoldDB" id="A0A917S0I9"/>
<dbReference type="Proteomes" id="UP000654670">
    <property type="component" value="Unassembled WGS sequence"/>
</dbReference>
<comment type="catalytic activity">
    <reaction evidence="7">
        <text>isochorismate + 2-oxoglutarate + H(+) = 5-enolpyruvoyl-6-hydroxy-2-succinyl-cyclohex-3-ene-1-carboxylate + CO2</text>
        <dbReference type="Rhea" id="RHEA:25593"/>
        <dbReference type="ChEBI" id="CHEBI:15378"/>
        <dbReference type="ChEBI" id="CHEBI:16526"/>
        <dbReference type="ChEBI" id="CHEBI:16810"/>
        <dbReference type="ChEBI" id="CHEBI:29780"/>
        <dbReference type="ChEBI" id="CHEBI:58818"/>
        <dbReference type="EC" id="2.2.1.9"/>
    </reaction>
</comment>
<feature type="domain" description="Menaquinone biosynthesis protein MenD middle" evidence="10">
    <location>
        <begin position="219"/>
        <end position="401"/>
    </location>
</feature>
<comment type="subunit">
    <text evidence="7">Homodimer.</text>
</comment>
<dbReference type="EC" id="2.2.1.9" evidence="7"/>
<dbReference type="EMBL" id="BMOK01000003">
    <property type="protein sequence ID" value="GGL48582.1"/>
    <property type="molecule type" value="Genomic_DNA"/>
</dbReference>
<evidence type="ECO:0000256" key="4">
    <source>
        <dbReference type="ARBA" id="ARBA00022842"/>
    </source>
</evidence>
<dbReference type="InterPro" id="IPR012001">
    <property type="entry name" value="Thiamin_PyroP_enz_TPP-bd_dom"/>
</dbReference>
<evidence type="ECO:0000256" key="6">
    <source>
        <dbReference type="ARBA" id="ARBA00023211"/>
    </source>
</evidence>
<comment type="cofactor">
    <cofactor evidence="7">
        <name>Mg(2+)</name>
        <dbReference type="ChEBI" id="CHEBI:18420"/>
    </cofactor>
    <cofactor evidence="7">
        <name>Mn(2+)</name>
        <dbReference type="ChEBI" id="CHEBI:29035"/>
    </cofactor>
</comment>
<dbReference type="GO" id="GO:0030145">
    <property type="term" value="F:manganese ion binding"/>
    <property type="evidence" value="ECO:0007669"/>
    <property type="project" value="UniProtKB-UniRule"/>
</dbReference>
<comment type="caution">
    <text evidence="11">The sequence shown here is derived from an EMBL/GenBank/DDBJ whole genome shotgun (WGS) entry which is preliminary data.</text>
</comment>
<dbReference type="GO" id="GO:0009234">
    <property type="term" value="P:menaquinone biosynthetic process"/>
    <property type="evidence" value="ECO:0007669"/>
    <property type="project" value="UniProtKB-UniRule"/>
</dbReference>
<comment type="function">
    <text evidence="7">Catalyzes the thiamine diphosphate-dependent decarboxylation of 2-oxoglutarate and the subsequent addition of the resulting succinic semialdehyde-thiamine pyrophosphate anion to isochorismate to yield 2-succinyl-5-enolpyruvyl-6-hydroxy-3-cyclohexene-1-carboxylate (SEPHCHC).</text>
</comment>
<feature type="domain" description="Thiamine pyrophosphate enzyme N-terminal TPP-binding" evidence="9">
    <location>
        <begin position="14"/>
        <end position="123"/>
    </location>
</feature>
<dbReference type="PIRSF" id="PIRSF004983">
    <property type="entry name" value="MenD"/>
    <property type="match status" value="1"/>
</dbReference>
<feature type="domain" description="Thiamine pyrophosphate enzyme TPP-binding" evidence="8">
    <location>
        <begin position="436"/>
        <end position="550"/>
    </location>
</feature>
<comment type="similarity">
    <text evidence="7">Belongs to the TPP enzyme family. MenD subfamily.</text>
</comment>
<evidence type="ECO:0000313" key="12">
    <source>
        <dbReference type="Proteomes" id="UP000654670"/>
    </source>
</evidence>
<dbReference type="Pfam" id="PF02775">
    <property type="entry name" value="TPP_enzyme_C"/>
    <property type="match status" value="1"/>
</dbReference>
<comment type="pathway">
    <text evidence="7">Quinol/quinone metabolism; 1,4-dihydroxy-2-naphthoate biosynthesis; 1,4-dihydroxy-2-naphthoate from chorismate: step 2/7.</text>
</comment>
<dbReference type="InterPro" id="IPR032264">
    <property type="entry name" value="MenD_middle"/>
</dbReference>
<dbReference type="GO" id="GO:0000287">
    <property type="term" value="F:magnesium ion binding"/>
    <property type="evidence" value="ECO:0007669"/>
    <property type="project" value="UniProtKB-UniRule"/>
</dbReference>
<dbReference type="PANTHER" id="PTHR42916">
    <property type="entry name" value="2-SUCCINYL-5-ENOLPYRUVYL-6-HYDROXY-3-CYCLOHEXENE-1-CARBOXYLATE SYNTHASE"/>
    <property type="match status" value="1"/>
</dbReference>
<evidence type="ECO:0000259" key="10">
    <source>
        <dbReference type="Pfam" id="PF16582"/>
    </source>
</evidence>
<evidence type="ECO:0000256" key="2">
    <source>
        <dbReference type="ARBA" id="ARBA00022679"/>
    </source>
</evidence>
<dbReference type="GO" id="GO:0070204">
    <property type="term" value="F:2-succinyl-5-enolpyruvyl-6-hydroxy-3-cyclohexene-1-carboxylic-acid synthase activity"/>
    <property type="evidence" value="ECO:0007669"/>
    <property type="project" value="UniProtKB-UniRule"/>
</dbReference>
<dbReference type="Gene3D" id="3.40.50.970">
    <property type="match status" value="2"/>
</dbReference>
<dbReference type="Gene3D" id="3.40.50.1220">
    <property type="entry name" value="TPP-binding domain"/>
    <property type="match status" value="1"/>
</dbReference>
<protein>
    <recommendedName>
        <fullName evidence="7">2-succinyl-5-enolpyruvyl-6-hydroxy-3-cyclohexene-1-carboxylate synthase</fullName>
        <shortName evidence="7">SEPHCHC synthase</shortName>
        <ecNumber evidence="7">2.2.1.9</ecNumber>
    </recommendedName>
    <alternativeName>
        <fullName evidence="7">Menaquinone biosynthesis protein MenD</fullName>
    </alternativeName>
</protein>
<gene>
    <name evidence="7 11" type="primary">menD</name>
    <name evidence="11" type="ORF">GCM10007968_10960</name>
</gene>
<keyword evidence="3 7" id="KW-0479">Metal-binding</keyword>
<dbReference type="NCBIfam" id="TIGR00173">
    <property type="entry name" value="menD"/>
    <property type="match status" value="1"/>
</dbReference>
<dbReference type="Pfam" id="PF16582">
    <property type="entry name" value="TPP_enzyme_M_2"/>
    <property type="match status" value="1"/>
</dbReference>
<dbReference type="SUPFAM" id="SSF52518">
    <property type="entry name" value="Thiamin diphosphate-binding fold (THDP-binding)"/>
    <property type="match status" value="2"/>
</dbReference>
<dbReference type="GO" id="GO:0030976">
    <property type="term" value="F:thiamine pyrophosphate binding"/>
    <property type="evidence" value="ECO:0007669"/>
    <property type="project" value="UniProtKB-UniRule"/>
</dbReference>
<comment type="cofactor">
    <cofactor evidence="7">
        <name>thiamine diphosphate</name>
        <dbReference type="ChEBI" id="CHEBI:58937"/>
    </cofactor>
    <text evidence="7">Binds 1 thiamine pyrophosphate per subunit.</text>
</comment>
<dbReference type="InterPro" id="IPR004433">
    <property type="entry name" value="MenaQ_synth_MenD"/>
</dbReference>